<dbReference type="SUPFAM" id="SSF51735">
    <property type="entry name" value="NAD(P)-binding Rossmann-fold domains"/>
    <property type="match status" value="1"/>
</dbReference>
<dbReference type="GO" id="GO:0000166">
    <property type="term" value="F:nucleotide binding"/>
    <property type="evidence" value="ECO:0007669"/>
    <property type="project" value="InterPro"/>
</dbReference>
<protein>
    <submittedName>
        <fullName evidence="5">Predicted dehydrogenase</fullName>
    </submittedName>
</protein>
<dbReference type="GeneID" id="78288430"/>
<dbReference type="RefSeq" id="WP_092353925.1">
    <property type="nucleotide sequence ID" value="NZ_FOIN01000015.1"/>
</dbReference>
<dbReference type="PANTHER" id="PTHR22604">
    <property type="entry name" value="OXIDOREDUCTASES"/>
    <property type="match status" value="1"/>
</dbReference>
<organism evidence="5 6">
    <name type="scientific">Thomasclavelia cocleata</name>
    <dbReference type="NCBI Taxonomy" id="69824"/>
    <lineage>
        <taxon>Bacteria</taxon>
        <taxon>Bacillati</taxon>
        <taxon>Bacillota</taxon>
        <taxon>Erysipelotrichia</taxon>
        <taxon>Erysipelotrichales</taxon>
        <taxon>Coprobacillaceae</taxon>
        <taxon>Thomasclavelia</taxon>
    </lineage>
</organism>
<accession>A0A1I0EXX5</accession>
<dbReference type="InterPro" id="IPR055170">
    <property type="entry name" value="GFO_IDH_MocA-like_dom"/>
</dbReference>
<keyword evidence="2" id="KW-0560">Oxidoreductase</keyword>
<dbReference type="Proteomes" id="UP000198558">
    <property type="component" value="Unassembled WGS sequence"/>
</dbReference>
<reference evidence="6" key="1">
    <citation type="submission" date="2016-10" db="EMBL/GenBank/DDBJ databases">
        <authorList>
            <person name="Varghese N."/>
            <person name="Submissions S."/>
        </authorList>
    </citation>
    <scope>NUCLEOTIDE SEQUENCE [LARGE SCALE GENOMIC DNA]</scope>
    <source>
        <strain evidence="6">DSM 1551</strain>
    </source>
</reference>
<dbReference type="Gene3D" id="3.30.360.10">
    <property type="entry name" value="Dihydrodipicolinate Reductase, domain 2"/>
    <property type="match status" value="1"/>
</dbReference>
<dbReference type="Pfam" id="PF01408">
    <property type="entry name" value="GFO_IDH_MocA"/>
    <property type="match status" value="1"/>
</dbReference>
<sequence>MFKYGILSTASIIDRFVAGIRESKDGHVQALASRTLDNAKKAAKRLDINNYYGSYEELYKDNDIDIIYIPTVNGYHYRDCKNALKHHKHVIVEKPFTLSIQDAKELFDLAKNNNCFLMEAQKAVFLPSTNKVKQLIDDKIIGELKYIEFKAGFPGQYDYDHWMYNLSLGGGTLNASATYTIEYLQFLFNQPHLQIDGSCIKSPTGTDEICSFQLKVNNSILVSSTIAMNVNLINEAVFYGELGYIVVPYYWKSNQLDLYLYNGDYQHFDFSYQSEFVYEIEHVHNCLKNNLIESPIMNKEKTFETIELVNQLQQKWQ</sequence>
<dbReference type="InterPro" id="IPR000683">
    <property type="entry name" value="Gfo/Idh/MocA-like_OxRdtase_N"/>
</dbReference>
<gene>
    <name evidence="5" type="ORF">SAMN04489758_11528</name>
</gene>
<proteinExistence type="inferred from homology"/>
<dbReference type="PANTHER" id="PTHR22604:SF105">
    <property type="entry name" value="TRANS-1,2-DIHYDROBENZENE-1,2-DIOL DEHYDROGENASE"/>
    <property type="match status" value="1"/>
</dbReference>
<evidence type="ECO:0000313" key="6">
    <source>
        <dbReference type="Proteomes" id="UP000198558"/>
    </source>
</evidence>
<dbReference type="AlphaFoldDB" id="A0A1I0EXX5"/>
<evidence type="ECO:0000259" key="4">
    <source>
        <dbReference type="Pfam" id="PF22725"/>
    </source>
</evidence>
<dbReference type="Gene3D" id="3.40.50.720">
    <property type="entry name" value="NAD(P)-binding Rossmann-like Domain"/>
    <property type="match status" value="1"/>
</dbReference>
<evidence type="ECO:0000256" key="2">
    <source>
        <dbReference type="ARBA" id="ARBA00023002"/>
    </source>
</evidence>
<evidence type="ECO:0000256" key="1">
    <source>
        <dbReference type="ARBA" id="ARBA00010928"/>
    </source>
</evidence>
<dbReference type="Pfam" id="PF22725">
    <property type="entry name" value="GFO_IDH_MocA_C3"/>
    <property type="match status" value="1"/>
</dbReference>
<evidence type="ECO:0000313" key="5">
    <source>
        <dbReference type="EMBL" id="SET50499.1"/>
    </source>
</evidence>
<evidence type="ECO:0000259" key="3">
    <source>
        <dbReference type="Pfam" id="PF01408"/>
    </source>
</evidence>
<keyword evidence="6" id="KW-1185">Reference proteome</keyword>
<dbReference type="InterPro" id="IPR036291">
    <property type="entry name" value="NAD(P)-bd_dom_sf"/>
</dbReference>
<comment type="similarity">
    <text evidence="1">Belongs to the Gfo/Idh/MocA family.</text>
</comment>
<dbReference type="OrthoDB" id="9815825at2"/>
<dbReference type="InterPro" id="IPR050984">
    <property type="entry name" value="Gfo/Idh/MocA_domain"/>
</dbReference>
<dbReference type="GO" id="GO:0016491">
    <property type="term" value="F:oxidoreductase activity"/>
    <property type="evidence" value="ECO:0007669"/>
    <property type="project" value="UniProtKB-KW"/>
</dbReference>
<name>A0A1I0EXX5_9FIRM</name>
<dbReference type="EMBL" id="FOIN01000015">
    <property type="protein sequence ID" value="SET50499.1"/>
    <property type="molecule type" value="Genomic_DNA"/>
</dbReference>
<feature type="domain" description="GFO/IDH/MocA-like oxidoreductase" evidence="4">
    <location>
        <begin position="130"/>
        <end position="245"/>
    </location>
</feature>
<dbReference type="SUPFAM" id="SSF55347">
    <property type="entry name" value="Glyceraldehyde-3-phosphate dehydrogenase-like, C-terminal domain"/>
    <property type="match status" value="1"/>
</dbReference>
<feature type="domain" description="Gfo/Idh/MocA-like oxidoreductase N-terminal" evidence="3">
    <location>
        <begin position="4"/>
        <end position="119"/>
    </location>
</feature>